<dbReference type="EMBL" id="VORT01000005">
    <property type="protein sequence ID" value="TXD73151.1"/>
    <property type="molecule type" value="Genomic_DNA"/>
</dbReference>
<dbReference type="InterPro" id="IPR021615">
    <property type="entry name" value="Omp28"/>
</dbReference>
<proteinExistence type="predicted"/>
<dbReference type="Pfam" id="PF11551">
    <property type="entry name" value="Omp28"/>
    <property type="match status" value="1"/>
</dbReference>
<name>A0A5C6YZN9_9FLAO</name>
<dbReference type="InterPro" id="IPR026444">
    <property type="entry name" value="Secre_tail"/>
</dbReference>
<dbReference type="InterPro" id="IPR013783">
    <property type="entry name" value="Ig-like_fold"/>
</dbReference>
<evidence type="ECO:0000259" key="3">
    <source>
        <dbReference type="Pfam" id="PF18962"/>
    </source>
</evidence>
<feature type="signal peptide" evidence="2">
    <location>
        <begin position="1"/>
        <end position="20"/>
    </location>
</feature>
<dbReference type="OrthoDB" id="6278496at2"/>
<organism evidence="4 5">
    <name type="scientific">Aequorivita antarctica</name>
    <dbReference type="NCBI Taxonomy" id="153266"/>
    <lineage>
        <taxon>Bacteria</taxon>
        <taxon>Pseudomonadati</taxon>
        <taxon>Bacteroidota</taxon>
        <taxon>Flavobacteriia</taxon>
        <taxon>Flavobacteriales</taxon>
        <taxon>Flavobacteriaceae</taxon>
        <taxon>Aequorivita</taxon>
    </lineage>
</organism>
<sequence>MFKKLPFTLVFALFASVTYAQTIVSTSPQDQNVVLEEFTGIHCVYCPDGHAIAQAIQNAHPDRVSLINIHVGSYAVPGNGEPDFRTPYGSAIVGQTGLTGYPAGTINRHVFPGRENTAGQTAMYRNYWSVSANETMAIGSAVNVAVEATIDVNTSVLTVHVEGYYTSNSPQGTNMLNVALLQNNTKGPQTGGGAGNNYNHMHRLVEMITGQWGEVINTTTAGTFVDRTFTYPIPLDYNDVPTELADMEVVAFISNTHQEIPSGSSVLPGFTGLTNANDAQLRSVSDFPSTCKTELTPEINILNVGQNPITALTIDYTVNGESHTYNWTGNITSLRSETVELPTVPFVLQGNNTVVVTLPNDDDNSNNSITKTFAQAPVGTGIVNMELHVDNNGSQTRWYVTNSNGTVIYNGGPYPNNNPQVINETFNLTADCYSFRVLDIPSNGGGEITLTDHHGNQLYHTDGNYGNGETSPFSSNGVLGVTQNQLDNISLYPNPASSTINVKNAENANVQVFDILGKLILSQENIAMDAQINVSQFQAGTYFMKISKDNLVTTKKFLIIK</sequence>
<dbReference type="RefSeq" id="WP_111844516.1">
    <property type="nucleotide sequence ID" value="NZ_UEGI01000007.1"/>
</dbReference>
<evidence type="ECO:0000256" key="2">
    <source>
        <dbReference type="SAM" id="SignalP"/>
    </source>
</evidence>
<comment type="caution">
    <text evidence="4">The sequence shown here is derived from an EMBL/GenBank/DDBJ whole genome shotgun (WGS) entry which is preliminary data.</text>
</comment>
<accession>A0A5C6YZN9</accession>
<feature type="chain" id="PRO_5023062624" evidence="2">
    <location>
        <begin position="21"/>
        <end position="561"/>
    </location>
</feature>
<evidence type="ECO:0000313" key="5">
    <source>
        <dbReference type="Proteomes" id="UP000321497"/>
    </source>
</evidence>
<evidence type="ECO:0000256" key="1">
    <source>
        <dbReference type="ARBA" id="ARBA00022729"/>
    </source>
</evidence>
<dbReference type="NCBIfam" id="TIGR04183">
    <property type="entry name" value="Por_Secre_tail"/>
    <property type="match status" value="1"/>
</dbReference>
<dbReference type="Proteomes" id="UP000321497">
    <property type="component" value="Unassembled WGS sequence"/>
</dbReference>
<reference evidence="4 5" key="1">
    <citation type="submission" date="2019-08" db="EMBL/GenBank/DDBJ databases">
        <title>Genome of Aequorivita antarctica SW49 (type strain).</title>
        <authorList>
            <person name="Bowman J.P."/>
        </authorList>
    </citation>
    <scope>NUCLEOTIDE SEQUENCE [LARGE SCALE GENOMIC DNA]</scope>
    <source>
        <strain evidence="4 5">SW49</strain>
    </source>
</reference>
<dbReference type="AlphaFoldDB" id="A0A5C6YZN9"/>
<dbReference type="Gene3D" id="2.60.40.10">
    <property type="entry name" value="Immunoglobulins"/>
    <property type="match status" value="1"/>
</dbReference>
<feature type="domain" description="Secretion system C-terminal sorting" evidence="3">
    <location>
        <begin position="491"/>
        <end position="559"/>
    </location>
</feature>
<dbReference type="Pfam" id="PF18962">
    <property type="entry name" value="Por_Secre_tail"/>
    <property type="match status" value="1"/>
</dbReference>
<evidence type="ECO:0000313" key="4">
    <source>
        <dbReference type="EMBL" id="TXD73151.1"/>
    </source>
</evidence>
<keyword evidence="1 2" id="KW-0732">Signal</keyword>
<protein>
    <submittedName>
        <fullName evidence="4">T9SS type A sorting domain-containing protein</fullName>
    </submittedName>
</protein>
<gene>
    <name evidence="4" type="ORF">ESU54_08415</name>
</gene>
<keyword evidence="5" id="KW-1185">Reference proteome</keyword>